<accession>A0A7X2TDK4</accession>
<gene>
    <name evidence="1" type="ORF">FYJ39_11720</name>
</gene>
<protein>
    <recommendedName>
        <fullName evidence="3">BSD domain-containing protein</fullName>
    </recommendedName>
</protein>
<evidence type="ECO:0000313" key="2">
    <source>
        <dbReference type="Proteomes" id="UP000429958"/>
    </source>
</evidence>
<comment type="caution">
    <text evidence="1">The sequence shown here is derived from an EMBL/GenBank/DDBJ whole genome shotgun (WGS) entry which is preliminary data.</text>
</comment>
<organism evidence="1 2">
    <name type="scientific">Clostridium porci</name>
    <dbReference type="NCBI Taxonomy" id="2605778"/>
    <lineage>
        <taxon>Bacteria</taxon>
        <taxon>Bacillati</taxon>
        <taxon>Bacillota</taxon>
        <taxon>Clostridia</taxon>
        <taxon>Eubacteriales</taxon>
        <taxon>Clostridiaceae</taxon>
        <taxon>Clostridium</taxon>
    </lineage>
</organism>
<proteinExistence type="predicted"/>
<dbReference type="EMBL" id="VUMD01000009">
    <property type="protein sequence ID" value="MSS37223.1"/>
    <property type="molecule type" value="Genomic_DNA"/>
</dbReference>
<dbReference type="RefSeq" id="WP_154472658.1">
    <property type="nucleotide sequence ID" value="NZ_DBEWUL010000070.1"/>
</dbReference>
<sequence length="67" mass="7645">MRKEFEINGCIEVQPEITEDEFWSIFIDFVESKGWSFGGGISEIHDGYYILSNGQKGKSVLDENPDL</sequence>
<dbReference type="AlphaFoldDB" id="A0A7X2TDK4"/>
<evidence type="ECO:0008006" key="3">
    <source>
        <dbReference type="Google" id="ProtNLM"/>
    </source>
</evidence>
<evidence type="ECO:0000313" key="1">
    <source>
        <dbReference type="EMBL" id="MSS37223.1"/>
    </source>
</evidence>
<keyword evidence="2" id="KW-1185">Reference proteome</keyword>
<reference evidence="1 2" key="1">
    <citation type="submission" date="2019-08" db="EMBL/GenBank/DDBJ databases">
        <title>In-depth cultivation of the pig gut microbiome towards novel bacterial diversity and tailored functional studies.</title>
        <authorList>
            <person name="Wylensek D."/>
            <person name="Hitch T.C.A."/>
            <person name="Clavel T."/>
        </authorList>
    </citation>
    <scope>NUCLEOTIDE SEQUENCE [LARGE SCALE GENOMIC DNA]</scope>
    <source>
        <strain evidence="1 2">WCA-389-WT-23D1</strain>
    </source>
</reference>
<name>A0A7X2TDK4_9CLOT</name>
<dbReference type="Proteomes" id="UP000429958">
    <property type="component" value="Unassembled WGS sequence"/>
</dbReference>